<protein>
    <submittedName>
        <fullName evidence="11">MFS monosaccharide transporter</fullName>
    </submittedName>
</protein>
<keyword evidence="3 8" id="KW-0813">Transport</keyword>
<dbReference type="Proteomes" id="UP000614334">
    <property type="component" value="Unassembled WGS sequence"/>
</dbReference>
<dbReference type="NCBIfam" id="TIGR00879">
    <property type="entry name" value="SP"/>
    <property type="match status" value="1"/>
</dbReference>
<dbReference type="InterPro" id="IPR005828">
    <property type="entry name" value="MFS_sugar_transport-like"/>
</dbReference>
<dbReference type="PROSITE" id="PS00216">
    <property type="entry name" value="SUGAR_TRANSPORT_1"/>
    <property type="match status" value="1"/>
</dbReference>
<comment type="caution">
    <text evidence="11">The sequence shown here is derived from an EMBL/GenBank/DDBJ whole genome shotgun (WGS) entry which is preliminary data.</text>
</comment>
<evidence type="ECO:0000256" key="9">
    <source>
        <dbReference type="SAM" id="Phobius"/>
    </source>
</evidence>
<dbReference type="PANTHER" id="PTHR48022:SF17">
    <property type="entry name" value="HEXOSE TRANSPORTER"/>
    <property type="match status" value="1"/>
</dbReference>
<feature type="transmembrane region" description="Helical" evidence="9">
    <location>
        <begin position="12"/>
        <end position="35"/>
    </location>
</feature>
<feature type="transmembrane region" description="Helical" evidence="9">
    <location>
        <begin position="323"/>
        <end position="343"/>
    </location>
</feature>
<dbReference type="InterPro" id="IPR036259">
    <property type="entry name" value="MFS_trans_sf"/>
</dbReference>
<keyword evidence="5 9" id="KW-1133">Transmembrane helix</keyword>
<evidence type="ECO:0000256" key="1">
    <source>
        <dbReference type="ARBA" id="ARBA00004141"/>
    </source>
</evidence>
<reference evidence="11" key="1">
    <citation type="submission" date="2020-09" db="EMBL/GenBank/DDBJ databases">
        <title>Comparative genome analyses of four rice-infecting Rhizoctonia solani isolates reveal extensive enrichment of homogalacturonan modification genes.</title>
        <authorList>
            <person name="Lee D.-Y."/>
            <person name="Jeon J."/>
            <person name="Kim K.-T."/>
            <person name="Cheong K."/>
            <person name="Song H."/>
            <person name="Choi G."/>
            <person name="Ko J."/>
            <person name="Opiyo S.O."/>
            <person name="Zuo S."/>
            <person name="Madhav S."/>
            <person name="Lee Y.-H."/>
            <person name="Wang G.-L."/>
        </authorList>
    </citation>
    <scope>NUCLEOTIDE SEQUENCE</scope>
    <source>
        <strain evidence="11">AG1-IA B2</strain>
    </source>
</reference>
<evidence type="ECO:0000256" key="5">
    <source>
        <dbReference type="ARBA" id="ARBA00022989"/>
    </source>
</evidence>
<dbReference type="AlphaFoldDB" id="A0A8H7M9V5"/>
<keyword evidence="6 9" id="KW-0472">Membrane</keyword>
<comment type="similarity">
    <text evidence="2 8">Belongs to the major facilitator superfamily. Sugar transporter (TC 2.A.1.1) family.</text>
</comment>
<feature type="transmembrane region" description="Helical" evidence="9">
    <location>
        <begin position="231"/>
        <end position="254"/>
    </location>
</feature>
<dbReference type="InterPro" id="IPR020846">
    <property type="entry name" value="MFS_dom"/>
</dbReference>
<feature type="transmembrane region" description="Helical" evidence="9">
    <location>
        <begin position="294"/>
        <end position="317"/>
    </location>
</feature>
<dbReference type="PROSITE" id="PS50850">
    <property type="entry name" value="MFS"/>
    <property type="match status" value="1"/>
</dbReference>
<evidence type="ECO:0000313" key="11">
    <source>
        <dbReference type="EMBL" id="KAF8760371.1"/>
    </source>
</evidence>
<evidence type="ECO:0000256" key="2">
    <source>
        <dbReference type="ARBA" id="ARBA00010992"/>
    </source>
</evidence>
<name>A0A8H7M9V5_9AGAM</name>
<evidence type="ECO:0000256" key="6">
    <source>
        <dbReference type="ARBA" id="ARBA00023136"/>
    </source>
</evidence>
<organism evidence="11 12">
    <name type="scientific">Rhizoctonia solani</name>
    <dbReference type="NCBI Taxonomy" id="456999"/>
    <lineage>
        <taxon>Eukaryota</taxon>
        <taxon>Fungi</taxon>
        <taxon>Dikarya</taxon>
        <taxon>Basidiomycota</taxon>
        <taxon>Agaricomycotina</taxon>
        <taxon>Agaricomycetes</taxon>
        <taxon>Cantharellales</taxon>
        <taxon>Ceratobasidiaceae</taxon>
        <taxon>Rhizoctonia</taxon>
    </lineage>
</organism>
<dbReference type="Gene3D" id="1.20.1250.20">
    <property type="entry name" value="MFS general substrate transporter like domains"/>
    <property type="match status" value="1"/>
</dbReference>
<proteinExistence type="inferred from homology"/>
<feature type="domain" description="Major facilitator superfamily (MFS) profile" evidence="10">
    <location>
        <begin position="1"/>
        <end position="429"/>
    </location>
</feature>
<dbReference type="InterPro" id="IPR005829">
    <property type="entry name" value="Sugar_transporter_CS"/>
</dbReference>
<dbReference type="GO" id="GO:0016020">
    <property type="term" value="C:membrane"/>
    <property type="evidence" value="ECO:0007669"/>
    <property type="project" value="UniProtKB-SubCell"/>
</dbReference>
<dbReference type="EMBL" id="JACYCF010000002">
    <property type="protein sequence ID" value="KAF8760371.1"/>
    <property type="molecule type" value="Genomic_DNA"/>
</dbReference>
<dbReference type="InterPro" id="IPR050360">
    <property type="entry name" value="MFS_Sugar_Transporters"/>
</dbReference>
<keyword evidence="4 9" id="KW-0812">Transmembrane</keyword>
<gene>
    <name evidence="11" type="ORF">RHS01_01623</name>
</gene>
<dbReference type="GO" id="GO:0005351">
    <property type="term" value="F:carbohydrate:proton symporter activity"/>
    <property type="evidence" value="ECO:0007669"/>
    <property type="project" value="TreeGrafter"/>
</dbReference>
<dbReference type="Pfam" id="PF00083">
    <property type="entry name" value="Sugar_tr"/>
    <property type="match status" value="1"/>
</dbReference>
<evidence type="ECO:0000256" key="4">
    <source>
        <dbReference type="ARBA" id="ARBA00022692"/>
    </source>
</evidence>
<dbReference type="PRINTS" id="PR00171">
    <property type="entry name" value="SUGRTRNSPORT"/>
</dbReference>
<evidence type="ECO:0000313" key="12">
    <source>
        <dbReference type="Proteomes" id="UP000614334"/>
    </source>
</evidence>
<comment type="subcellular location">
    <subcellularLocation>
        <location evidence="1">Membrane</location>
        <topology evidence="1">Multi-pass membrane protein</topology>
    </subcellularLocation>
</comment>
<feature type="transmembrane region" description="Helical" evidence="9">
    <location>
        <begin position="266"/>
        <end position="287"/>
    </location>
</feature>
<dbReference type="PANTHER" id="PTHR48022">
    <property type="entry name" value="PLASTIDIC GLUCOSE TRANSPORTER 4"/>
    <property type="match status" value="1"/>
</dbReference>
<accession>A0A8H7M9V5</accession>
<feature type="transmembrane region" description="Helical" evidence="9">
    <location>
        <begin position="47"/>
        <end position="66"/>
    </location>
</feature>
<evidence type="ECO:0000256" key="7">
    <source>
        <dbReference type="ARBA" id="ARBA00049119"/>
    </source>
</evidence>
<dbReference type="InterPro" id="IPR003663">
    <property type="entry name" value="Sugar/inositol_transpt"/>
</dbReference>
<feature type="transmembrane region" description="Helical" evidence="9">
    <location>
        <begin position="109"/>
        <end position="129"/>
    </location>
</feature>
<feature type="transmembrane region" description="Helical" evidence="9">
    <location>
        <begin position="141"/>
        <end position="162"/>
    </location>
</feature>
<evidence type="ECO:0000259" key="10">
    <source>
        <dbReference type="PROSITE" id="PS50850"/>
    </source>
</evidence>
<comment type="catalytic activity">
    <reaction evidence="7">
        <text>myo-inositol(out) + H(+)(out) = myo-inositol(in) + H(+)(in)</text>
        <dbReference type="Rhea" id="RHEA:60364"/>
        <dbReference type="ChEBI" id="CHEBI:15378"/>
        <dbReference type="ChEBI" id="CHEBI:17268"/>
    </reaction>
</comment>
<evidence type="ECO:0000256" key="3">
    <source>
        <dbReference type="ARBA" id="ARBA00022448"/>
    </source>
</evidence>
<evidence type="ECO:0000256" key="8">
    <source>
        <dbReference type="RuleBase" id="RU003346"/>
    </source>
</evidence>
<dbReference type="SUPFAM" id="SSF103473">
    <property type="entry name" value="MFS general substrate transporter"/>
    <property type="match status" value="1"/>
</dbReference>
<sequence>MGYSIDKRDVISVAFVGFASLGGFIMGFDTSVISGVKELPALFADGLGRRLGIIVTSILFMAGVGLQVGAPGIAAFAVGRAITGYGLGAMVACIPTYQSECAPKSIRGALVMGSQLATTIGLMIAAVANQAALKVTGEKSWRIPIAIQIAFAGVLCIGMFFLPESPRYYIKKGRNEDALRAISRLRARSKTDPAVVEEYEEMVKSAAASELDKSGYLDCFRQGTNKTRTRILTGLGFLGTQQLTGINFIFYYGTTFFVNSGIKDPYLISVLTNVVNVVATFPAFVLIDRLGRRTLLIWGAFFLCVFQFIIAIAGVTIPVDNMAGQRMLVAFVFLYVSAFAVSWGPGLAMTNATNWAVNFGISYSIPYLVNDGPQSLGLGARISLSRTKGLTLEQVDMLFLNSTPRKSATYRKQLLRESNSPPSKMAFQA</sequence>